<evidence type="ECO:0000313" key="2">
    <source>
        <dbReference type="EMBL" id="CAG9705370.1"/>
    </source>
</evidence>
<dbReference type="EMBL" id="CAKJVE010000004">
    <property type="protein sequence ID" value="CAG9705370.1"/>
    <property type="molecule type" value="Genomic_DNA"/>
</dbReference>
<organism evidence="2 3">
    <name type="scientific">Clostridium neonatale</name>
    <dbReference type="NCBI Taxonomy" id="137838"/>
    <lineage>
        <taxon>Bacteria</taxon>
        <taxon>Bacillati</taxon>
        <taxon>Bacillota</taxon>
        <taxon>Clostridia</taxon>
        <taxon>Eubacteriales</taxon>
        <taxon>Clostridiaceae</taxon>
        <taxon>Clostridium</taxon>
    </lineage>
</organism>
<sequence>MKGYLKHNSHGRYEINDIDRSIYFTCGEVLELFSDNQWTIGRMEYSQDKEDYYFITNDGEYIFDLTGKMARNI</sequence>
<dbReference type="AlphaFoldDB" id="A0AA86MF06"/>
<dbReference type="InterPro" id="IPR035255">
    <property type="entry name" value="DUF5348"/>
</dbReference>
<accession>A0AA86MF06</accession>
<protein>
    <recommendedName>
        <fullName evidence="1">DUF5348 domain-containing protein</fullName>
    </recommendedName>
</protein>
<evidence type="ECO:0000259" key="1">
    <source>
        <dbReference type="Pfam" id="PF17295"/>
    </source>
</evidence>
<reference evidence="2" key="1">
    <citation type="submission" date="2021-10" db="EMBL/GenBank/DDBJ databases">
        <authorList>
            <person name="Mesa V."/>
        </authorList>
    </citation>
    <scope>NUCLEOTIDE SEQUENCE</scope>
    <source>
        <strain evidence="2">CC3_PB</strain>
    </source>
</reference>
<proteinExistence type="predicted"/>
<feature type="domain" description="DUF5348" evidence="1">
    <location>
        <begin position="4"/>
        <end position="67"/>
    </location>
</feature>
<evidence type="ECO:0000313" key="3">
    <source>
        <dbReference type="Proteomes" id="UP000789738"/>
    </source>
</evidence>
<dbReference type="RefSeq" id="WP_210887952.1">
    <property type="nucleotide sequence ID" value="NZ_CAKJVE010000004.1"/>
</dbReference>
<dbReference type="Pfam" id="PF17295">
    <property type="entry name" value="DUF5348"/>
    <property type="match status" value="1"/>
</dbReference>
<dbReference type="Gene3D" id="2.40.10.390">
    <property type="match status" value="1"/>
</dbReference>
<gene>
    <name evidence="2" type="ORF">CNEO_41812</name>
</gene>
<comment type="caution">
    <text evidence="2">The sequence shown here is derived from an EMBL/GenBank/DDBJ whole genome shotgun (WGS) entry which is preliminary data.</text>
</comment>
<name>A0AA86MF06_9CLOT</name>
<dbReference type="Proteomes" id="UP000789738">
    <property type="component" value="Unassembled WGS sequence"/>
</dbReference>